<name>A0A316A4V2_9BACT</name>
<dbReference type="Pfam" id="PF13289">
    <property type="entry name" value="SIR2_2"/>
    <property type="match status" value="1"/>
</dbReference>
<comment type="caution">
    <text evidence="1">The sequence shown here is derived from an EMBL/GenBank/DDBJ whole genome shotgun (WGS) entry which is preliminary data.</text>
</comment>
<dbReference type="EMBL" id="QGDT01000036">
    <property type="protein sequence ID" value="PWJ51834.1"/>
    <property type="molecule type" value="Genomic_DNA"/>
</dbReference>
<evidence type="ECO:0000313" key="2">
    <source>
        <dbReference type="Proteomes" id="UP000245880"/>
    </source>
</evidence>
<dbReference type="OrthoDB" id="1688888at2"/>
<evidence type="ECO:0000313" key="1">
    <source>
        <dbReference type="EMBL" id="PWJ51834.1"/>
    </source>
</evidence>
<dbReference type="Proteomes" id="UP000245880">
    <property type="component" value="Unassembled WGS sequence"/>
</dbReference>
<gene>
    <name evidence="1" type="ORF">CLV98_1364</name>
</gene>
<proteinExistence type="predicted"/>
<keyword evidence="2" id="KW-1185">Reference proteome</keyword>
<dbReference type="AlphaFoldDB" id="A0A316A4V2"/>
<dbReference type="InterPro" id="IPR011202">
    <property type="entry name" value="UCP014677"/>
</dbReference>
<sequence length="518" mass="60779">MFKEEFLGRLKSFSTAPYLFVGSGLSKRYIDIQKWDDLLESMTAEMKMPRDFNFYLSKANSDLPKVASLLGEEFHQMWWDSDDFKESRNVFSHNTITKYSPLKYEISKYIERKGVECIDSYKEEFELLQKVNIDGIITTNWDTFLQNTFNQFSVFIGQDNLIFNNTISIGEIYKIHGCIKQPNTLIVTEEDYHQYNQRNPYLAAKLLTIFMEHPILFLGYSLSDSNIIEILKLIMFCLTKENIYKLRDRLIFCDYDPSVTHCSMSNTSMMIGDVNIPITIIKYKSLVEIYEVLVENARRLPIKILKHMKEMVYDFVKNTDSTSKIYIDDTFDLEKLDLKKVEFFFGIGTREKLGKVGVKGLKQQDLLDDIIVPNTNFDSLVICRDLLPEINGVFFPCFKYLRDADLLDHDGNLVHDVIPFTDKFIKKINSINQESFYPGSSYDRHAYDFNTKYHTLEELILNENNVQAMIHIPLLDEEKIDLNVLLKFISDNYDSNSKKNPYMKKLICLYDYLKFKKL</sequence>
<organism evidence="1 2">
    <name type="scientific">Dyadobacter jejuensis</name>
    <dbReference type="NCBI Taxonomy" id="1082580"/>
    <lineage>
        <taxon>Bacteria</taxon>
        <taxon>Pseudomonadati</taxon>
        <taxon>Bacteroidota</taxon>
        <taxon>Cytophagia</taxon>
        <taxon>Cytophagales</taxon>
        <taxon>Spirosomataceae</taxon>
        <taxon>Dyadobacter</taxon>
    </lineage>
</organism>
<dbReference type="RefSeq" id="WP_109678442.1">
    <property type="nucleotide sequence ID" value="NZ_QGDT01000036.1"/>
</dbReference>
<accession>A0A316A4V2</accession>
<protein>
    <submittedName>
        <fullName evidence="1">SIR2-like protein</fullName>
    </submittedName>
</protein>
<reference evidence="1 2" key="1">
    <citation type="submission" date="2018-03" db="EMBL/GenBank/DDBJ databases">
        <title>Genomic Encyclopedia of Archaeal and Bacterial Type Strains, Phase II (KMG-II): from individual species to whole genera.</title>
        <authorList>
            <person name="Goeker M."/>
        </authorList>
    </citation>
    <scope>NUCLEOTIDE SEQUENCE [LARGE SCALE GENOMIC DNA]</scope>
    <source>
        <strain evidence="1 2">DSM 100346</strain>
    </source>
</reference>
<dbReference type="PIRSF" id="PIRSF014677">
    <property type="entry name" value="UCP014677"/>
    <property type="match status" value="1"/>
</dbReference>